<reference evidence="3" key="1">
    <citation type="journal article" date="2020" name="Stud. Mycol.">
        <title>101 Dothideomycetes genomes: a test case for predicting lifestyles and emergence of pathogens.</title>
        <authorList>
            <person name="Haridas S."/>
            <person name="Albert R."/>
            <person name="Binder M."/>
            <person name="Bloem J."/>
            <person name="Labutti K."/>
            <person name="Salamov A."/>
            <person name="Andreopoulos B."/>
            <person name="Baker S."/>
            <person name="Barry K."/>
            <person name="Bills G."/>
            <person name="Bluhm B."/>
            <person name="Cannon C."/>
            <person name="Castanera R."/>
            <person name="Culley D."/>
            <person name="Daum C."/>
            <person name="Ezra D."/>
            <person name="Gonzalez J."/>
            <person name="Henrissat B."/>
            <person name="Kuo A."/>
            <person name="Liang C."/>
            <person name="Lipzen A."/>
            <person name="Lutzoni F."/>
            <person name="Magnuson J."/>
            <person name="Mondo S."/>
            <person name="Nolan M."/>
            <person name="Ohm R."/>
            <person name="Pangilinan J."/>
            <person name="Park H.-J."/>
            <person name="Ramirez L."/>
            <person name="Alfaro M."/>
            <person name="Sun H."/>
            <person name="Tritt A."/>
            <person name="Yoshinaga Y."/>
            <person name="Zwiers L.-H."/>
            <person name="Turgeon B."/>
            <person name="Goodwin S."/>
            <person name="Spatafora J."/>
            <person name="Crous P."/>
            <person name="Grigoriev I."/>
        </authorList>
    </citation>
    <scope>NUCLEOTIDE SEQUENCE</scope>
    <source>
        <strain evidence="3">CBS 130266</strain>
    </source>
</reference>
<dbReference type="PANTHER" id="PTHR47332:SF6">
    <property type="entry name" value="SET DOMAIN-CONTAINING PROTEIN"/>
    <property type="match status" value="1"/>
</dbReference>
<feature type="domain" description="SET" evidence="2">
    <location>
        <begin position="120"/>
        <end position="269"/>
    </location>
</feature>
<organism evidence="3 4">
    <name type="scientific">Tothia fuscella</name>
    <dbReference type="NCBI Taxonomy" id="1048955"/>
    <lineage>
        <taxon>Eukaryota</taxon>
        <taxon>Fungi</taxon>
        <taxon>Dikarya</taxon>
        <taxon>Ascomycota</taxon>
        <taxon>Pezizomycotina</taxon>
        <taxon>Dothideomycetes</taxon>
        <taxon>Pleosporomycetidae</taxon>
        <taxon>Venturiales</taxon>
        <taxon>Cylindrosympodiaceae</taxon>
        <taxon>Tothia</taxon>
    </lineage>
</organism>
<keyword evidence="4" id="KW-1185">Reference proteome</keyword>
<evidence type="ECO:0000259" key="2">
    <source>
        <dbReference type="PROSITE" id="PS50280"/>
    </source>
</evidence>
<dbReference type="Gene3D" id="2.170.270.10">
    <property type="entry name" value="SET domain"/>
    <property type="match status" value="1"/>
</dbReference>
<dbReference type="InterPro" id="IPR046341">
    <property type="entry name" value="SET_dom_sf"/>
</dbReference>
<dbReference type="SUPFAM" id="SSF82199">
    <property type="entry name" value="SET domain"/>
    <property type="match status" value="1"/>
</dbReference>
<evidence type="ECO:0000313" key="3">
    <source>
        <dbReference type="EMBL" id="KAF2433946.1"/>
    </source>
</evidence>
<dbReference type="Pfam" id="PF00856">
    <property type="entry name" value="SET"/>
    <property type="match status" value="1"/>
</dbReference>
<feature type="chain" id="PRO_5040309431" evidence="1">
    <location>
        <begin position="20"/>
        <end position="414"/>
    </location>
</feature>
<dbReference type="InterPro" id="IPR001214">
    <property type="entry name" value="SET_dom"/>
</dbReference>
<evidence type="ECO:0000256" key="1">
    <source>
        <dbReference type="SAM" id="SignalP"/>
    </source>
</evidence>
<feature type="signal peptide" evidence="1">
    <location>
        <begin position="1"/>
        <end position="19"/>
    </location>
</feature>
<dbReference type="AlphaFoldDB" id="A0A9P4NZI4"/>
<name>A0A9P4NZI4_9PEZI</name>
<gene>
    <name evidence="3" type="ORF">EJ08DRAFT_628037</name>
</gene>
<dbReference type="Proteomes" id="UP000800235">
    <property type="component" value="Unassembled WGS sequence"/>
</dbReference>
<evidence type="ECO:0000313" key="4">
    <source>
        <dbReference type="Proteomes" id="UP000800235"/>
    </source>
</evidence>
<dbReference type="SMART" id="SM00317">
    <property type="entry name" value="SET"/>
    <property type="match status" value="1"/>
</dbReference>
<accession>A0A9P4NZI4</accession>
<dbReference type="OrthoDB" id="1028014at2759"/>
<dbReference type="InterPro" id="IPR053185">
    <property type="entry name" value="SET_domain_protein"/>
</dbReference>
<dbReference type="PROSITE" id="PS50280">
    <property type="entry name" value="SET"/>
    <property type="match status" value="1"/>
</dbReference>
<dbReference type="CDD" id="cd20071">
    <property type="entry name" value="SET_SMYD"/>
    <property type="match status" value="1"/>
</dbReference>
<sequence length="414" mass="46210">MHAAKLLVALVHIAQSAAADLSELHLLGLGQHAQPPIIISKSDGAAELFSSGQSLHSLQHNISYDPESTCAWSANHTQRYCVFANQQFDHGKGISIITTPERAERFFQASANASRRQDSPHEPVFRTLSRGEKGRGIFANVHIRAGSLITEESPIIFIDQNWNRDNLSTDAQRALQAVAVEKLPPATRQMFHELLGSARTNTHAQKLATNGLEDELGDFGMMGVHANVSKLNHACRANAAVQWNWSSFAHRIYAVRDIAANEEITMSYFNTIQTFQQRQVHTKSTLGFQCLCSHCQASKKFTDLSDDRVNEILLLQGYLENRAIAPADPAAMAELLVDLYEQEDLWLYISKAYAIAALEWNGVGKEHRARSSAYESVKAGLMIAADPEVEDYLEDMQELLDGARKHWSWKYRLV</sequence>
<protein>
    <submittedName>
        <fullName evidence="3">SET domain-containing protein</fullName>
    </submittedName>
</protein>
<keyword evidence="1" id="KW-0732">Signal</keyword>
<dbReference type="EMBL" id="MU007018">
    <property type="protein sequence ID" value="KAF2433946.1"/>
    <property type="molecule type" value="Genomic_DNA"/>
</dbReference>
<comment type="caution">
    <text evidence="3">The sequence shown here is derived from an EMBL/GenBank/DDBJ whole genome shotgun (WGS) entry which is preliminary data.</text>
</comment>
<proteinExistence type="predicted"/>
<dbReference type="PANTHER" id="PTHR47332">
    <property type="entry name" value="SET DOMAIN-CONTAINING PROTEIN 5"/>
    <property type="match status" value="1"/>
</dbReference>